<proteinExistence type="inferred from homology"/>
<dbReference type="InterPro" id="IPR001579">
    <property type="entry name" value="Glyco_hydro_18_chit_AS"/>
</dbReference>
<feature type="domain" description="GH18" evidence="6">
    <location>
        <begin position="1"/>
        <end position="302"/>
    </location>
</feature>
<dbReference type="FunFam" id="3.10.50.10:FF:000001">
    <property type="entry name" value="Chitinase 3-like 1"/>
    <property type="match status" value="1"/>
</dbReference>
<keyword evidence="3 4" id="KW-0326">Glycosidase</keyword>
<dbReference type="InterPro" id="IPR001223">
    <property type="entry name" value="Glyco_hydro18_cat"/>
</dbReference>
<comment type="similarity">
    <text evidence="5">Belongs to the glycosyl hydrolase 18 family.</text>
</comment>
<dbReference type="InterPro" id="IPR017853">
    <property type="entry name" value="GH"/>
</dbReference>
<evidence type="ECO:0000313" key="7">
    <source>
        <dbReference type="EMBL" id="KAK2171872.1"/>
    </source>
</evidence>
<comment type="caution">
    <text evidence="7">The sequence shown here is derived from an EMBL/GenBank/DDBJ whole genome shotgun (WGS) entry which is preliminary data.</text>
</comment>
<dbReference type="InterPro" id="IPR029070">
    <property type="entry name" value="Chitinase_insertion_sf"/>
</dbReference>
<dbReference type="EMBL" id="JAODUO010001015">
    <property type="protein sequence ID" value="KAK2171872.1"/>
    <property type="molecule type" value="Genomic_DNA"/>
</dbReference>
<keyword evidence="1 4" id="KW-0378">Hydrolase</keyword>
<evidence type="ECO:0000259" key="6">
    <source>
        <dbReference type="PROSITE" id="PS51910"/>
    </source>
</evidence>
<keyword evidence="8" id="KW-1185">Reference proteome</keyword>
<evidence type="ECO:0000256" key="4">
    <source>
        <dbReference type="RuleBase" id="RU000489"/>
    </source>
</evidence>
<accession>A0AAD9KIQ5</accession>
<dbReference type="InterPro" id="IPR011583">
    <property type="entry name" value="Chitinase_II/V-like_cat"/>
</dbReference>
<dbReference type="Pfam" id="PF00704">
    <property type="entry name" value="Glyco_hydro_18"/>
    <property type="match status" value="1"/>
</dbReference>
<dbReference type="GO" id="GO:0004568">
    <property type="term" value="F:chitinase activity"/>
    <property type="evidence" value="ECO:0007669"/>
    <property type="project" value="UniProtKB-ARBA"/>
</dbReference>
<evidence type="ECO:0000256" key="1">
    <source>
        <dbReference type="ARBA" id="ARBA00022801"/>
    </source>
</evidence>
<dbReference type="GO" id="GO:0006032">
    <property type="term" value="P:chitin catabolic process"/>
    <property type="evidence" value="ECO:0007669"/>
    <property type="project" value="UniProtKB-ARBA"/>
</dbReference>
<evidence type="ECO:0000313" key="8">
    <source>
        <dbReference type="Proteomes" id="UP001209878"/>
    </source>
</evidence>
<dbReference type="InterPro" id="IPR050314">
    <property type="entry name" value="Glycosyl_Hydrlase_18"/>
</dbReference>
<evidence type="ECO:0000256" key="2">
    <source>
        <dbReference type="ARBA" id="ARBA00023157"/>
    </source>
</evidence>
<dbReference type="SMART" id="SM00636">
    <property type="entry name" value="Glyco_18"/>
    <property type="match status" value="1"/>
</dbReference>
<dbReference type="PROSITE" id="PS01095">
    <property type="entry name" value="GH18_1"/>
    <property type="match status" value="1"/>
</dbReference>
<sequence>MVDNKLKASLATDETTLERKGMYEKFNELKIQNPFMKTMLSVGGWDFGTAKMSAMLSSRAKRDKFVRTSIWFLRKRKFDGIDLDFEYPGNRGSPSVDKHRFTLLCKEFRVAFDKETRRSGRSRLLLSVAASALKSVIDKAYEVKEIAACVDFINLKTFNFHESSEGKTGINAPLHHRASEPTRDQRRNVGWAANYWAKKGCPRRKIIIGMATYGHSFTLASARDHGLSAPSKGGGKGGVFTREAGLYAFYEICKSFLYGGGTMVWHKEHKAPYIFSGNTWVGYDDRYSLQLKKHVQHCLPSA</sequence>
<dbReference type="GO" id="GO:0005576">
    <property type="term" value="C:extracellular region"/>
    <property type="evidence" value="ECO:0007669"/>
    <property type="project" value="TreeGrafter"/>
</dbReference>
<dbReference type="PANTHER" id="PTHR11177:SF317">
    <property type="entry name" value="CHITINASE 12-RELATED"/>
    <property type="match status" value="1"/>
</dbReference>
<name>A0AAD9KIQ5_RIDPI</name>
<organism evidence="7 8">
    <name type="scientific">Ridgeia piscesae</name>
    <name type="common">Tubeworm</name>
    <dbReference type="NCBI Taxonomy" id="27915"/>
    <lineage>
        <taxon>Eukaryota</taxon>
        <taxon>Metazoa</taxon>
        <taxon>Spiralia</taxon>
        <taxon>Lophotrochozoa</taxon>
        <taxon>Annelida</taxon>
        <taxon>Polychaeta</taxon>
        <taxon>Sedentaria</taxon>
        <taxon>Canalipalpata</taxon>
        <taxon>Sabellida</taxon>
        <taxon>Siboglinidae</taxon>
        <taxon>Ridgeia</taxon>
    </lineage>
</organism>
<dbReference type="Gene3D" id="3.20.20.80">
    <property type="entry name" value="Glycosidases"/>
    <property type="match status" value="1"/>
</dbReference>
<keyword evidence="2" id="KW-1015">Disulfide bond</keyword>
<dbReference type="AlphaFoldDB" id="A0AAD9KIQ5"/>
<dbReference type="Gene3D" id="3.10.50.10">
    <property type="match status" value="1"/>
</dbReference>
<dbReference type="PROSITE" id="PS51910">
    <property type="entry name" value="GH18_2"/>
    <property type="match status" value="1"/>
</dbReference>
<reference evidence="7" key="1">
    <citation type="journal article" date="2023" name="Mol. Biol. Evol.">
        <title>Third-Generation Sequencing Reveals the Adaptive Role of the Epigenome in Three Deep-Sea Polychaetes.</title>
        <authorList>
            <person name="Perez M."/>
            <person name="Aroh O."/>
            <person name="Sun Y."/>
            <person name="Lan Y."/>
            <person name="Juniper S.K."/>
            <person name="Young C.R."/>
            <person name="Angers B."/>
            <person name="Qian P.Y."/>
        </authorList>
    </citation>
    <scope>NUCLEOTIDE SEQUENCE</scope>
    <source>
        <strain evidence="7">R07B-5</strain>
    </source>
</reference>
<dbReference type="PANTHER" id="PTHR11177">
    <property type="entry name" value="CHITINASE"/>
    <property type="match status" value="1"/>
</dbReference>
<evidence type="ECO:0000256" key="3">
    <source>
        <dbReference type="ARBA" id="ARBA00023295"/>
    </source>
</evidence>
<gene>
    <name evidence="7" type="ORF">NP493_1016g00006</name>
</gene>
<dbReference type="SUPFAM" id="SSF54556">
    <property type="entry name" value="Chitinase insertion domain"/>
    <property type="match status" value="1"/>
</dbReference>
<evidence type="ECO:0000256" key="5">
    <source>
        <dbReference type="RuleBase" id="RU004453"/>
    </source>
</evidence>
<dbReference type="GO" id="GO:0005975">
    <property type="term" value="P:carbohydrate metabolic process"/>
    <property type="evidence" value="ECO:0007669"/>
    <property type="project" value="InterPro"/>
</dbReference>
<dbReference type="SUPFAM" id="SSF51445">
    <property type="entry name" value="(Trans)glycosidases"/>
    <property type="match status" value="1"/>
</dbReference>
<protein>
    <recommendedName>
        <fullName evidence="6">GH18 domain-containing protein</fullName>
    </recommendedName>
</protein>
<dbReference type="Proteomes" id="UP001209878">
    <property type="component" value="Unassembled WGS sequence"/>
</dbReference>
<dbReference type="GO" id="GO:0008061">
    <property type="term" value="F:chitin binding"/>
    <property type="evidence" value="ECO:0007669"/>
    <property type="project" value="InterPro"/>
</dbReference>